<evidence type="ECO:0000256" key="4">
    <source>
        <dbReference type="ARBA" id="ARBA00011153"/>
    </source>
</evidence>
<sequence length="482" mass="54001">MNLALEFFIAKIQVIIVAYLLKEALAVAQNSSALIEGKTDLIEALSRGNKPRSQWRIGTEHEKFVYFLADNSQVPYDGENGIKALLEATQQRFGLLPLMDDGNLIGLIDPDKGGAISLEPGGQFELSGAPLETVHQTCAETADHLRLLNEIAEPMGIGFLGMGVIPTWKLDEISPMPKARYGIMAPYMEKVGTLGTSMMFRSCTVQVNLDFESEADMVKKLRVSLALQPIATAMFANSPFLEGKPNGFSSFRSYIWQHTDDDRTGMLPFAFEDGMGFERYVDYALDVPMYFVLRNGKYINCAGESFREFLKGNLPQLPGEKPLIADWEDHISTIFPEVRLKQFLEMRGADCGSWADICALPALWVGLLYDQNSLDAAWDLVKDWSEEERQYLRDEVPKTAIHTKFRNKTVNDVAKTVLEISEAGLKARAQLNWEQLDESGFLAPLHKIVANNSTSSDRLLKLYEGEWGGNLCRLFEDQRISS</sequence>
<keyword evidence="9" id="KW-0317">Glutathione biosynthesis</keyword>
<comment type="pathway">
    <text evidence="2">Sulfur metabolism; glutathione biosynthesis; glutathione from L-cysteine and L-glutamate: step 1/2.</text>
</comment>
<evidence type="ECO:0000313" key="14">
    <source>
        <dbReference type="EMBL" id="VAW21676.1"/>
    </source>
</evidence>
<dbReference type="PANTHER" id="PTHR34378">
    <property type="entry name" value="GLUTAMATE--CYSTEINE LIGASE, CHLOROPLASTIC"/>
    <property type="match status" value="1"/>
</dbReference>
<dbReference type="AlphaFoldDB" id="A0A3B0UPV1"/>
<dbReference type="InterPro" id="IPR006336">
    <property type="entry name" value="GCS2"/>
</dbReference>
<keyword evidence="8" id="KW-0934">Plastid</keyword>
<evidence type="ECO:0000256" key="7">
    <source>
        <dbReference type="ARBA" id="ARBA00022598"/>
    </source>
</evidence>
<evidence type="ECO:0000256" key="13">
    <source>
        <dbReference type="ARBA" id="ARBA00023157"/>
    </source>
</evidence>
<accession>A0A3B0UPV1</accession>
<evidence type="ECO:0000256" key="5">
    <source>
        <dbReference type="ARBA" id="ARBA00012220"/>
    </source>
</evidence>
<evidence type="ECO:0000256" key="2">
    <source>
        <dbReference type="ARBA" id="ARBA00005006"/>
    </source>
</evidence>
<keyword evidence="13" id="KW-1015">Disulfide bond</keyword>
<dbReference type="Gene3D" id="3.30.590.20">
    <property type="match status" value="1"/>
</dbReference>
<dbReference type="GO" id="GO:0009507">
    <property type="term" value="C:chloroplast"/>
    <property type="evidence" value="ECO:0007669"/>
    <property type="project" value="UniProtKB-SubCell"/>
</dbReference>
<keyword evidence="12" id="KW-0809">Transit peptide</keyword>
<dbReference type="InterPro" id="IPR011556">
    <property type="entry name" value="Glut_cys_lig_pln_type"/>
</dbReference>
<keyword evidence="6" id="KW-0150">Chloroplast</keyword>
<gene>
    <name evidence="14" type="ORF">MNBD_ALPHA11-1275</name>
</gene>
<name>A0A3B0UPV1_9ZZZZ</name>
<dbReference type="PANTHER" id="PTHR34378:SF1">
    <property type="entry name" value="GLUTAMATE--CYSTEINE LIGASE, CHLOROPLASTIC"/>
    <property type="match status" value="1"/>
</dbReference>
<keyword evidence="7 14" id="KW-0436">Ligase</keyword>
<evidence type="ECO:0000256" key="11">
    <source>
        <dbReference type="ARBA" id="ARBA00022840"/>
    </source>
</evidence>
<dbReference type="Pfam" id="PF04107">
    <property type="entry name" value="GCS2"/>
    <property type="match status" value="1"/>
</dbReference>
<keyword evidence="10" id="KW-0547">Nucleotide-binding</keyword>
<dbReference type="EC" id="6.3.2.2" evidence="5"/>
<keyword evidence="11" id="KW-0067">ATP-binding</keyword>
<dbReference type="GO" id="GO:0005524">
    <property type="term" value="F:ATP binding"/>
    <property type="evidence" value="ECO:0007669"/>
    <property type="project" value="UniProtKB-KW"/>
</dbReference>
<dbReference type="GO" id="GO:0006750">
    <property type="term" value="P:glutathione biosynthetic process"/>
    <property type="evidence" value="ECO:0007669"/>
    <property type="project" value="UniProtKB-KW"/>
</dbReference>
<evidence type="ECO:0000256" key="6">
    <source>
        <dbReference type="ARBA" id="ARBA00022528"/>
    </source>
</evidence>
<evidence type="ECO:0000256" key="10">
    <source>
        <dbReference type="ARBA" id="ARBA00022741"/>
    </source>
</evidence>
<evidence type="ECO:0000256" key="9">
    <source>
        <dbReference type="ARBA" id="ARBA00022684"/>
    </source>
</evidence>
<evidence type="ECO:0000256" key="1">
    <source>
        <dbReference type="ARBA" id="ARBA00004229"/>
    </source>
</evidence>
<comment type="similarity">
    <text evidence="3">Belongs to the carboxylate-amine ligase family. Glutamate--cysteine ligase type 2 subfamily.</text>
</comment>
<dbReference type="InterPro" id="IPR035434">
    <property type="entry name" value="GCL_bact_plant"/>
</dbReference>
<dbReference type="PIRSF" id="PIRSF017901">
    <property type="entry name" value="GCL"/>
    <property type="match status" value="1"/>
</dbReference>
<dbReference type="NCBIfam" id="TIGR01436">
    <property type="entry name" value="glu_cys_lig_pln"/>
    <property type="match status" value="1"/>
</dbReference>
<proteinExistence type="inferred from homology"/>
<protein>
    <recommendedName>
        <fullName evidence="5">glutamate--cysteine ligase</fullName>
        <ecNumber evidence="5">6.3.2.2</ecNumber>
    </recommendedName>
</protein>
<evidence type="ECO:0000256" key="3">
    <source>
        <dbReference type="ARBA" id="ARBA00010253"/>
    </source>
</evidence>
<dbReference type="EMBL" id="UOEQ01000368">
    <property type="protein sequence ID" value="VAW21676.1"/>
    <property type="molecule type" value="Genomic_DNA"/>
</dbReference>
<comment type="subunit">
    <text evidence="4">Homodimer or monomer when oxidized or reduced, respectively.</text>
</comment>
<dbReference type="InterPro" id="IPR014746">
    <property type="entry name" value="Gln_synth/guanido_kin_cat_dom"/>
</dbReference>
<organism evidence="14">
    <name type="scientific">hydrothermal vent metagenome</name>
    <dbReference type="NCBI Taxonomy" id="652676"/>
    <lineage>
        <taxon>unclassified sequences</taxon>
        <taxon>metagenomes</taxon>
        <taxon>ecological metagenomes</taxon>
    </lineage>
</organism>
<dbReference type="GO" id="GO:0004357">
    <property type="term" value="F:glutamate-cysteine ligase activity"/>
    <property type="evidence" value="ECO:0007669"/>
    <property type="project" value="UniProtKB-EC"/>
</dbReference>
<comment type="subcellular location">
    <subcellularLocation>
        <location evidence="1">Plastid</location>
        <location evidence="1">Chloroplast</location>
    </subcellularLocation>
</comment>
<reference evidence="14" key="1">
    <citation type="submission" date="2018-06" db="EMBL/GenBank/DDBJ databases">
        <authorList>
            <person name="Zhirakovskaya E."/>
        </authorList>
    </citation>
    <scope>NUCLEOTIDE SEQUENCE</scope>
</reference>
<dbReference type="SUPFAM" id="SSF55931">
    <property type="entry name" value="Glutamine synthetase/guanido kinase"/>
    <property type="match status" value="1"/>
</dbReference>
<evidence type="ECO:0000256" key="8">
    <source>
        <dbReference type="ARBA" id="ARBA00022640"/>
    </source>
</evidence>
<evidence type="ECO:0000256" key="12">
    <source>
        <dbReference type="ARBA" id="ARBA00022946"/>
    </source>
</evidence>